<evidence type="ECO:0000313" key="4">
    <source>
        <dbReference type="Proteomes" id="UP000075886"/>
    </source>
</evidence>
<protein>
    <submittedName>
        <fullName evidence="3">Uncharacterized protein</fullName>
    </submittedName>
</protein>
<sequence length="159" mass="17608">MRREMGKETAQGKRKRREGTYGTSTLVAVAVAMVVSISKGENGQKEMKEFVASEPYPTLRYTGYNEGSICRQYRTDIIIIGSGGPLEAIPTWFLQGRQNQAGDTKKTQRATRLPACLPAFPARTGPHCGDKNSRRRSHSTTPPCVGDGLDWDGWTTDER</sequence>
<name>A0A182QEV7_9DIPT</name>
<keyword evidence="2" id="KW-0472">Membrane</keyword>
<evidence type="ECO:0000256" key="2">
    <source>
        <dbReference type="SAM" id="Phobius"/>
    </source>
</evidence>
<accession>A0A182QEV7</accession>
<feature type="compositionally biased region" description="Low complexity" evidence="1">
    <location>
        <begin position="146"/>
        <end position="159"/>
    </location>
</feature>
<feature type="transmembrane region" description="Helical" evidence="2">
    <location>
        <begin position="21"/>
        <end position="38"/>
    </location>
</feature>
<dbReference type="EnsemblMetazoa" id="AFAF008735-RA">
    <property type="protein sequence ID" value="AFAF008735-PA"/>
    <property type="gene ID" value="AFAF008735"/>
</dbReference>
<organism evidence="3 4">
    <name type="scientific">Anopheles farauti</name>
    <dbReference type="NCBI Taxonomy" id="69004"/>
    <lineage>
        <taxon>Eukaryota</taxon>
        <taxon>Metazoa</taxon>
        <taxon>Ecdysozoa</taxon>
        <taxon>Arthropoda</taxon>
        <taxon>Hexapoda</taxon>
        <taxon>Insecta</taxon>
        <taxon>Pterygota</taxon>
        <taxon>Neoptera</taxon>
        <taxon>Endopterygota</taxon>
        <taxon>Diptera</taxon>
        <taxon>Nematocera</taxon>
        <taxon>Culicoidea</taxon>
        <taxon>Culicidae</taxon>
        <taxon>Anophelinae</taxon>
        <taxon>Anopheles</taxon>
    </lineage>
</organism>
<dbReference type="Proteomes" id="UP000075886">
    <property type="component" value="Unassembled WGS sequence"/>
</dbReference>
<proteinExistence type="predicted"/>
<keyword evidence="4" id="KW-1185">Reference proteome</keyword>
<reference evidence="3" key="2">
    <citation type="submission" date="2020-05" db="UniProtKB">
        <authorList>
            <consortium name="EnsemblMetazoa"/>
        </authorList>
    </citation>
    <scope>IDENTIFICATION</scope>
    <source>
        <strain evidence="3">FAR1</strain>
    </source>
</reference>
<evidence type="ECO:0000256" key="1">
    <source>
        <dbReference type="SAM" id="MobiDB-lite"/>
    </source>
</evidence>
<dbReference type="EMBL" id="AXCN02000548">
    <property type="status" value="NOT_ANNOTATED_CDS"/>
    <property type="molecule type" value="Genomic_DNA"/>
</dbReference>
<dbReference type="VEuPathDB" id="VectorBase:AFAF008735"/>
<dbReference type="AlphaFoldDB" id="A0A182QEV7"/>
<reference evidence="4" key="1">
    <citation type="submission" date="2014-01" db="EMBL/GenBank/DDBJ databases">
        <title>The Genome Sequence of Anopheles farauti FAR1 (V2).</title>
        <authorList>
            <consortium name="The Broad Institute Genomics Platform"/>
            <person name="Neafsey D.E."/>
            <person name="Besansky N."/>
            <person name="Howell P."/>
            <person name="Walton C."/>
            <person name="Young S.K."/>
            <person name="Zeng Q."/>
            <person name="Gargeya S."/>
            <person name="Fitzgerald M."/>
            <person name="Haas B."/>
            <person name="Abouelleil A."/>
            <person name="Allen A.W."/>
            <person name="Alvarado L."/>
            <person name="Arachchi H.M."/>
            <person name="Berlin A.M."/>
            <person name="Chapman S.B."/>
            <person name="Gainer-Dewar J."/>
            <person name="Goldberg J."/>
            <person name="Griggs A."/>
            <person name="Gujja S."/>
            <person name="Hansen M."/>
            <person name="Howarth C."/>
            <person name="Imamovic A."/>
            <person name="Ireland A."/>
            <person name="Larimer J."/>
            <person name="McCowan C."/>
            <person name="Murphy C."/>
            <person name="Pearson M."/>
            <person name="Poon T.W."/>
            <person name="Priest M."/>
            <person name="Roberts A."/>
            <person name="Saif S."/>
            <person name="Shea T."/>
            <person name="Sisk P."/>
            <person name="Sykes S."/>
            <person name="Wortman J."/>
            <person name="Nusbaum C."/>
            <person name="Birren B."/>
        </authorList>
    </citation>
    <scope>NUCLEOTIDE SEQUENCE [LARGE SCALE GENOMIC DNA]</scope>
    <source>
        <strain evidence="4">FAR1</strain>
    </source>
</reference>
<keyword evidence="2" id="KW-1133">Transmembrane helix</keyword>
<keyword evidence="2" id="KW-0812">Transmembrane</keyword>
<evidence type="ECO:0000313" key="3">
    <source>
        <dbReference type="EnsemblMetazoa" id="AFAF008735-PA"/>
    </source>
</evidence>
<feature type="region of interest" description="Disordered" evidence="1">
    <location>
        <begin position="125"/>
        <end position="159"/>
    </location>
</feature>